<keyword evidence="2 6" id="KW-0812">Transmembrane</keyword>
<feature type="transmembrane region" description="Helical" evidence="6">
    <location>
        <begin position="1853"/>
        <end position="1879"/>
    </location>
</feature>
<gene>
    <name evidence="8" type="ORF">MANT1106_LOCUS4246</name>
</gene>
<dbReference type="Pfam" id="PF08016">
    <property type="entry name" value="PKD_channel"/>
    <property type="match status" value="1"/>
</dbReference>
<comment type="subcellular location">
    <subcellularLocation>
        <location evidence="1">Membrane</location>
        <topology evidence="1">Multi-pass membrane protein</topology>
    </subcellularLocation>
</comment>
<protein>
    <recommendedName>
        <fullName evidence="7">Polycystin cation channel PKD1/PKD2 domain-containing protein</fullName>
    </recommendedName>
</protein>
<dbReference type="PANTHER" id="PTHR10877">
    <property type="entry name" value="POLYCYSTIN FAMILY MEMBER"/>
    <property type="match status" value="1"/>
</dbReference>
<dbReference type="GO" id="GO:0016020">
    <property type="term" value="C:membrane"/>
    <property type="evidence" value="ECO:0007669"/>
    <property type="project" value="UniProtKB-SubCell"/>
</dbReference>
<evidence type="ECO:0000256" key="3">
    <source>
        <dbReference type="ARBA" id="ARBA00022989"/>
    </source>
</evidence>
<feature type="compositionally biased region" description="Low complexity" evidence="5">
    <location>
        <begin position="2090"/>
        <end position="2108"/>
    </location>
</feature>
<feature type="transmembrane region" description="Helical" evidence="6">
    <location>
        <begin position="1821"/>
        <end position="1841"/>
    </location>
</feature>
<evidence type="ECO:0000259" key="7">
    <source>
        <dbReference type="Pfam" id="PF08016"/>
    </source>
</evidence>
<dbReference type="PANTHER" id="PTHR10877:SF183">
    <property type="entry name" value="AT14535P-RELATED"/>
    <property type="match status" value="1"/>
</dbReference>
<dbReference type="InterPro" id="IPR013122">
    <property type="entry name" value="PKD1_2_channel"/>
</dbReference>
<evidence type="ECO:0000313" key="8">
    <source>
        <dbReference type="EMBL" id="CAD8701564.1"/>
    </source>
</evidence>
<feature type="region of interest" description="Disordered" evidence="5">
    <location>
        <begin position="2086"/>
        <end position="2131"/>
    </location>
</feature>
<keyword evidence="4 6" id="KW-0472">Membrane</keyword>
<accession>A0A7S0X414</accession>
<sequence>MAVEFSLVFPMVNSQPGEVTPGLLDSLLTDPSTLVSGQLAAFMFDRTISAAPVRMDSLTSVALVPPPSPLPPPNLEVFVEEVYIAPPSPSPPPAVVFVTRTFPSPPPKPPPSPPPSPPPFVALAPKPPPRPPPSPPPVPELTPPVITLALEPDCVQTSPAVMTCMKTQTVFEKLYSEPGFISVDNLDGAYPSSRVQVTGWTGRTASGMGTINLSVEKVDTPYTMRYDVSDSSDEQNAATTKIRRVFVMPPCETTPTCPRRKLCKALSTATEIVCETCDDFGGTICLAPQALTEVPDLRPPVITTTRNIDANIGGGVGVTGYAAVDADDNPIVVNYVEQGARFADPGATASETIVSTTNNIATTTINNVTGDISKVLVGDTNTERLLPGGFFQFTYRVLQRDGSVVDIVRSVNIINPCAYIDTPFGTIMGSKVVPKFDVGGGVLQDEKLCRDEAVFQEFGIELFLSTAACSDNGLCIRLEDTAEEAVVQVVNEPPTLSLFGPSTVLLVAGTPWAICLPGTDVTAICDRGIDEANSYDPEQGRLTNALITVCDGGIFSLAHPTYGNRGLSGYAGSSPLCEFDTFVAGSYTIDYSFQDNGGLEARVQRTIIVQPNCARLTGPQSNLPEYLCTSIVLGEYVCSVNFFCANDDVVAITPELDTFPVINLTMVPGVIDATVVVMRYQPYEPCRMDDAGAMILPVNNFFGDGLCDPGMTAYDDTATRVNGTLVTTRKILTASVLSCPPSECETAAECDKEAYRTKGLQGCIDTNIMGTYRIPFTVRDESRQITTVYRSIQVVDPCPTVPVTYVYCQGVVASQPCQVKAICDAGAELAKLAAPQEPQDVAPPVITRFLPTNPILLEYGVQYTANGRLPFSICTAETGAAAATLKAAGTADATQYPCALRAVDEVEGDVSVFMTVTQVISQSQTESFFALDQHGTGVIPPGQYTYEYFVSDAAGNEASEALVINVVETKFALFRGINVPKEVYETAGFEASFKAQQVVAAAEVLSANQMLQGLELQNVVVASGTGQDTSFDYKVSYFELPPPFVFPNVTVLAAGGAARRRGRALLNVENLAGSLNAALVTASGGNTTINVTVAASSGVSSAAVDMDAAALASITGEIAVVGNRLNAAILQVGTITAELADAGGNPATFKGRVGDYWKGLLETADVSIKALQSQAQETLRVLDATISVQQQVLESVADLEVLLKLQADALRSTLDAVRGVDAESGLLAECEHRTGAGTAEIFFNSSKYSYLGSPPPMPAPPPGAVSARRRLHEYTEKEVNIMTLAARLLGRGFRTASVKEEVREEEDTITEEWKHPSVTAEDAGESSKFSAGASVRRLLQDTIGGWTGSSSRMTTWKGYQVLQGGQSPQFVPPPSYIGRRYIGQTNKLVGGLLLHQVRADRVACEKKHHTLGASCRSRSPSTDPFGIDPVFRRPVAAAADEDALFNIDLEDHLGDYYNTSLAAGRMRGSGGVPFGFTHREVPGYVKGFPVFFDIAASRDATAKLIQYLKEGIFFDPLTRAVSAQAVTYNANKKQMANVFLNFEFTDHGSVAVTHKITNINVKWYTEWNDENGDGINDGYVQLALELTLCCMIAYAVYCEVNETLGEMYEEKSISRGLTIHFMSMWNYLDAINLILQVTAMCIWFQYQLRRRAELFPLLRFDVYDNPAAPLANFFMPFKRERVEAVVAEAAGANSLNSRTAGISGASDAASASTSTRRWQLPDDESGIIKLGESMATIQDLSDLLTLYFSITGIAMMLMIARSLKLLDFQRHLDLTVRTLSRSGQDLIHFSLIFTCTLLSSSMVGLVMIGSLEESLSTLDKAFNFHFELILGSSFEVLARLFNDSSVVRTPAEYFTLVIYSFGVPTFFLFVLLNLILGIIGDAFGEEKENLAEIDEPTLLADFLSSLGYRVGRILGKHPSYSKLIQILRVLRKPKTSPAADALSRGLSRVGSGAGAGGGAGLMARLKQAGLTKDETNPETALGGWGGVSALPKSGDDFGRVDTFLKTKWPTSASKNLAQVSPGPASTPSDLSSYDVPVNKSGLASLFGVASKQQSLASAARLSSHQRAKMGTGDILNPVTSVKHGMVLQDNGSSSSNSSSSSFDGRNSGSKGGPDTGNNNIEGGVGGTNVTAGWSTARRKAVGTSRMFNAMNVSISELRRKNPVEQAALASREGGASLLLDVLVTAHDDDSDSDSSVDEDVKSRRRVQNKVRGKPTAWNAIKLHTRPPQVNSDPQWQGLMDDVWREFMDEVKEKQATEADAETFRLNKVKYTEEEVTDCIMDAELDAQRAGYFGNARPSEEEVQRVADSICTNKIQQFKGDSDEEEEQEELDEITATCHYLKDSLSKVQRFCNRELGWQNQTLRWQSRVTDATVKVEEELVVTHQVMSDIATKAGKRSGLLDLDAAKGIMRERLWATLQAKRALREALLHAPGLSRGGASLDAEDALDDGPAALAKSSKLMPQEGKVASTRRAGMSGWGLAKLVAQVEVEKSKPLSFMAALHAAKLEAEVQRRRDKPVDPARSRTNSVSLMRRHRVSKRISEAMKSRMKGY</sequence>
<feature type="region of interest" description="Disordered" evidence="5">
    <location>
        <begin position="103"/>
        <end position="143"/>
    </location>
</feature>
<evidence type="ECO:0000256" key="2">
    <source>
        <dbReference type="ARBA" id="ARBA00022692"/>
    </source>
</evidence>
<dbReference type="Gene3D" id="2.60.40.10">
    <property type="entry name" value="Immunoglobulins"/>
    <property type="match status" value="1"/>
</dbReference>
<feature type="transmembrane region" description="Helical" evidence="6">
    <location>
        <begin position="1744"/>
        <end position="1766"/>
    </location>
</feature>
<reference evidence="8" key="1">
    <citation type="submission" date="2021-01" db="EMBL/GenBank/DDBJ databases">
        <authorList>
            <person name="Corre E."/>
            <person name="Pelletier E."/>
            <person name="Niang G."/>
            <person name="Scheremetjew M."/>
            <person name="Finn R."/>
            <person name="Kale V."/>
            <person name="Holt S."/>
            <person name="Cochrane G."/>
            <person name="Meng A."/>
            <person name="Brown T."/>
            <person name="Cohen L."/>
        </authorList>
    </citation>
    <scope>NUCLEOTIDE SEQUENCE</scope>
    <source>
        <strain evidence="8">SL-175</strain>
    </source>
</reference>
<feature type="transmembrane region" description="Helical" evidence="6">
    <location>
        <begin position="1786"/>
        <end position="1809"/>
    </location>
</feature>
<dbReference type="InterPro" id="IPR013783">
    <property type="entry name" value="Ig-like_fold"/>
</dbReference>
<evidence type="ECO:0000256" key="4">
    <source>
        <dbReference type="ARBA" id="ARBA00023136"/>
    </source>
</evidence>
<evidence type="ECO:0000256" key="1">
    <source>
        <dbReference type="ARBA" id="ARBA00004141"/>
    </source>
</evidence>
<feature type="domain" description="Polycystin cation channel PKD1/PKD2" evidence="7">
    <location>
        <begin position="1737"/>
        <end position="1884"/>
    </location>
</feature>
<dbReference type="EMBL" id="HBFC01007500">
    <property type="protein sequence ID" value="CAD8701564.1"/>
    <property type="molecule type" value="Transcribed_RNA"/>
</dbReference>
<feature type="compositionally biased region" description="Pro residues" evidence="5">
    <location>
        <begin position="103"/>
        <end position="142"/>
    </location>
</feature>
<evidence type="ECO:0000256" key="5">
    <source>
        <dbReference type="SAM" id="MobiDB-lite"/>
    </source>
</evidence>
<keyword evidence="3 6" id="KW-1133">Transmembrane helix</keyword>
<organism evidence="8">
    <name type="scientific">Mantoniella antarctica</name>
    <dbReference type="NCBI Taxonomy" id="81844"/>
    <lineage>
        <taxon>Eukaryota</taxon>
        <taxon>Viridiplantae</taxon>
        <taxon>Chlorophyta</taxon>
        <taxon>Mamiellophyceae</taxon>
        <taxon>Mamiellales</taxon>
        <taxon>Mamiellaceae</taxon>
        <taxon>Mantoniella</taxon>
    </lineage>
</organism>
<evidence type="ECO:0000256" key="6">
    <source>
        <dbReference type="SAM" id="Phobius"/>
    </source>
</evidence>
<dbReference type="InterPro" id="IPR051223">
    <property type="entry name" value="Polycystin"/>
</dbReference>
<name>A0A7S0X414_9CHLO</name>
<proteinExistence type="predicted"/>